<dbReference type="Gene3D" id="3.30.1120.10">
    <property type="match status" value="1"/>
</dbReference>
<keyword evidence="2" id="KW-0479">Metal-binding</keyword>
<dbReference type="InterPro" id="IPR024607">
    <property type="entry name" value="Sulfatase_CS"/>
</dbReference>
<evidence type="ECO:0000256" key="2">
    <source>
        <dbReference type="ARBA" id="ARBA00022723"/>
    </source>
</evidence>
<gene>
    <name evidence="8" type="ORF">SAMN05444581_11724</name>
</gene>
<dbReference type="InterPro" id="IPR000917">
    <property type="entry name" value="Sulfatase_N"/>
</dbReference>
<dbReference type="EMBL" id="FOSN01000017">
    <property type="protein sequence ID" value="SFK73470.1"/>
    <property type="molecule type" value="Genomic_DNA"/>
</dbReference>
<dbReference type="PANTHER" id="PTHR10342:SF274">
    <property type="entry name" value="ARYLSULFATASE B"/>
    <property type="match status" value="1"/>
</dbReference>
<evidence type="ECO:0000256" key="3">
    <source>
        <dbReference type="ARBA" id="ARBA00022801"/>
    </source>
</evidence>
<feature type="domain" description="Sulfatase N-terminal" evidence="7">
    <location>
        <begin position="42"/>
        <end position="359"/>
    </location>
</feature>
<dbReference type="SUPFAM" id="SSF53649">
    <property type="entry name" value="Alkaline phosphatase-like"/>
    <property type="match status" value="1"/>
</dbReference>
<name>A0A1I4BYJ9_9HYPH</name>
<accession>A0A1I4BYJ9</accession>
<dbReference type="CDD" id="cd16029">
    <property type="entry name" value="4-S"/>
    <property type="match status" value="1"/>
</dbReference>
<keyword evidence="4" id="KW-0106">Calcium</keyword>
<evidence type="ECO:0000313" key="9">
    <source>
        <dbReference type="Proteomes" id="UP000198755"/>
    </source>
</evidence>
<evidence type="ECO:0000256" key="1">
    <source>
        <dbReference type="ARBA" id="ARBA00008779"/>
    </source>
</evidence>
<keyword evidence="9" id="KW-1185">Reference proteome</keyword>
<dbReference type="PROSITE" id="PS00149">
    <property type="entry name" value="SULFATASE_2"/>
    <property type="match status" value="1"/>
</dbReference>
<proteinExistence type="inferred from homology"/>
<dbReference type="Gene3D" id="3.40.720.10">
    <property type="entry name" value="Alkaline Phosphatase, subunit A"/>
    <property type="match status" value="1"/>
</dbReference>
<dbReference type="RefSeq" id="WP_244532383.1">
    <property type="nucleotide sequence ID" value="NZ_FOSN01000017.1"/>
</dbReference>
<dbReference type="AlphaFoldDB" id="A0A1I4BYJ9"/>
<dbReference type="PANTHER" id="PTHR10342">
    <property type="entry name" value="ARYLSULFATASE"/>
    <property type="match status" value="1"/>
</dbReference>
<dbReference type="InterPro" id="IPR017850">
    <property type="entry name" value="Alkaline_phosphatase_core_sf"/>
</dbReference>
<evidence type="ECO:0000256" key="6">
    <source>
        <dbReference type="SAM" id="SignalP"/>
    </source>
</evidence>
<protein>
    <submittedName>
        <fullName evidence="8">Arylsulfatase A</fullName>
    </submittedName>
</protein>
<dbReference type="InterPro" id="IPR047115">
    <property type="entry name" value="ARSB"/>
</dbReference>
<feature type="signal peptide" evidence="6">
    <location>
        <begin position="1"/>
        <end position="27"/>
    </location>
</feature>
<sequence length="491" mass="54974">MNSSISTRIVRDFVVLALLLLPWSAKAQQGDAPSRPEVFLPPNIVYIVSDDQGWKDVGYHGSDIRTPNIDALAQGGARLEQFYAQPMCTPTRAALMTGRYPFRYGLQTAVIASNHTYGLPTDEYLLPQALKDAGYKTAIIGKWHLGHADPKYWPRQRGFDYQYGPLIGEIDYFTHEQHHVVDWYRDNVRVNEDGYSTTLLGNDAVKLIEEHDNRVPLYLYLTFNAPHTPYQAPQNDLDRYSSVADPSRRAYSAMITAMDEQIGRVVEALDKKKMRQNTLIMFQSDNGGTKNPMFAGEGDMSKIKIPVDNGPYREGKASLYEGGVRVISLANWPGHIKPGSIVNEMIHVVDAYPTLIGLAKGRLEKNKPLDGLDVWETISGGKPSPRTEIVYNIEPFRAGVRQGDWKLIWRTPLPAGVELYNIARDPYEKDNLAAANPDKVDSLQKRANELAATMAKPLFLDAEFKAVLQRLKTPPALPDDDAVLFGQSDDD</sequence>
<dbReference type="GO" id="GO:0046872">
    <property type="term" value="F:metal ion binding"/>
    <property type="evidence" value="ECO:0007669"/>
    <property type="project" value="UniProtKB-KW"/>
</dbReference>
<feature type="chain" id="PRO_5011704899" evidence="6">
    <location>
        <begin position="28"/>
        <end position="491"/>
    </location>
</feature>
<evidence type="ECO:0000256" key="5">
    <source>
        <dbReference type="ARBA" id="ARBA00023180"/>
    </source>
</evidence>
<keyword evidence="3" id="KW-0378">Hydrolase</keyword>
<dbReference type="GO" id="GO:0008484">
    <property type="term" value="F:sulfuric ester hydrolase activity"/>
    <property type="evidence" value="ECO:0007669"/>
    <property type="project" value="InterPro"/>
</dbReference>
<dbReference type="STRING" id="1612308.SAMN05444581_11724"/>
<keyword evidence="5" id="KW-0325">Glycoprotein</keyword>
<evidence type="ECO:0000259" key="7">
    <source>
        <dbReference type="Pfam" id="PF00884"/>
    </source>
</evidence>
<reference evidence="8 9" key="1">
    <citation type="submission" date="2016-10" db="EMBL/GenBank/DDBJ databases">
        <authorList>
            <person name="de Groot N.N."/>
        </authorList>
    </citation>
    <scope>NUCLEOTIDE SEQUENCE [LARGE SCALE GENOMIC DNA]</scope>
    <source>
        <strain evidence="8 9">NE2</strain>
    </source>
</reference>
<dbReference type="Proteomes" id="UP000198755">
    <property type="component" value="Unassembled WGS sequence"/>
</dbReference>
<keyword evidence="6" id="KW-0732">Signal</keyword>
<evidence type="ECO:0000256" key="4">
    <source>
        <dbReference type="ARBA" id="ARBA00022837"/>
    </source>
</evidence>
<evidence type="ECO:0000313" key="8">
    <source>
        <dbReference type="EMBL" id="SFK73470.1"/>
    </source>
</evidence>
<comment type="similarity">
    <text evidence="1">Belongs to the sulfatase family.</text>
</comment>
<dbReference type="Pfam" id="PF00884">
    <property type="entry name" value="Sulfatase"/>
    <property type="match status" value="1"/>
</dbReference>
<dbReference type="PROSITE" id="PS00523">
    <property type="entry name" value="SULFATASE_1"/>
    <property type="match status" value="1"/>
</dbReference>
<organism evidence="8 9">
    <name type="scientific">Methylocapsa palsarum</name>
    <dbReference type="NCBI Taxonomy" id="1612308"/>
    <lineage>
        <taxon>Bacteria</taxon>
        <taxon>Pseudomonadati</taxon>
        <taxon>Pseudomonadota</taxon>
        <taxon>Alphaproteobacteria</taxon>
        <taxon>Hyphomicrobiales</taxon>
        <taxon>Beijerinckiaceae</taxon>
        <taxon>Methylocapsa</taxon>
    </lineage>
</organism>